<dbReference type="GO" id="GO:0000981">
    <property type="term" value="F:DNA-binding transcription factor activity, RNA polymerase II-specific"/>
    <property type="evidence" value="ECO:0007669"/>
    <property type="project" value="TreeGrafter"/>
</dbReference>
<dbReference type="EMBL" id="CAJOBA010001270">
    <property type="protein sequence ID" value="CAF3586060.1"/>
    <property type="molecule type" value="Genomic_DNA"/>
</dbReference>
<dbReference type="InterPro" id="IPR046328">
    <property type="entry name" value="ETS_fam"/>
</dbReference>
<evidence type="ECO:0000256" key="3">
    <source>
        <dbReference type="RuleBase" id="RU004019"/>
    </source>
</evidence>
<name>A0A814KPM2_9BILA</name>
<dbReference type="Proteomes" id="UP000681722">
    <property type="component" value="Unassembled WGS sequence"/>
</dbReference>
<sequence>MALTYSTNDNELKMVMKMCKTTTSEWLVGDEKTKIYRRPYLHEFLRLLLEKPNYRSYASYININEGIFKLHLPSSCAKLWQHVKGRHGGLEMTYDKFARAIRFYYKLDIIRQTSGQFTFQFGPNSGFGTLWKPQQLNDIRKLPFKKRPYQYLDIRQQSDDENEIDGWVSVPAPVNVT</sequence>
<dbReference type="Proteomes" id="UP000663829">
    <property type="component" value="Unassembled WGS sequence"/>
</dbReference>
<evidence type="ECO:0000313" key="5">
    <source>
        <dbReference type="EMBL" id="CAF0802628.1"/>
    </source>
</evidence>
<organism evidence="6 9">
    <name type="scientific">Didymodactylos carnosus</name>
    <dbReference type="NCBI Taxonomy" id="1234261"/>
    <lineage>
        <taxon>Eukaryota</taxon>
        <taxon>Metazoa</taxon>
        <taxon>Spiralia</taxon>
        <taxon>Gnathifera</taxon>
        <taxon>Rotifera</taxon>
        <taxon>Eurotatoria</taxon>
        <taxon>Bdelloidea</taxon>
        <taxon>Philodinida</taxon>
        <taxon>Philodinidae</taxon>
        <taxon>Didymodactylos</taxon>
    </lineage>
</organism>
<accession>A0A814KPM2</accession>
<dbReference type="AlphaFoldDB" id="A0A814KPM2"/>
<evidence type="ECO:0000259" key="4">
    <source>
        <dbReference type="PROSITE" id="PS50061"/>
    </source>
</evidence>
<dbReference type="GO" id="GO:0043565">
    <property type="term" value="F:sequence-specific DNA binding"/>
    <property type="evidence" value="ECO:0007669"/>
    <property type="project" value="InterPro"/>
</dbReference>
<feature type="domain" description="ETS" evidence="4">
    <location>
        <begin position="39"/>
        <end position="122"/>
    </location>
</feature>
<dbReference type="InterPro" id="IPR036390">
    <property type="entry name" value="WH_DNA-bd_sf"/>
</dbReference>
<evidence type="ECO:0000313" key="7">
    <source>
        <dbReference type="EMBL" id="CAF3586060.1"/>
    </source>
</evidence>
<protein>
    <recommendedName>
        <fullName evidence="4">ETS domain-containing protein</fullName>
    </recommendedName>
</protein>
<evidence type="ECO:0000313" key="8">
    <source>
        <dbReference type="EMBL" id="CAF3824083.1"/>
    </source>
</evidence>
<dbReference type="PROSITE" id="PS50061">
    <property type="entry name" value="ETS_DOMAIN_3"/>
    <property type="match status" value="1"/>
</dbReference>
<comment type="subcellular location">
    <subcellularLocation>
        <location evidence="3">Nucleus</location>
    </subcellularLocation>
</comment>
<dbReference type="Proteomes" id="UP000682733">
    <property type="component" value="Unassembled WGS sequence"/>
</dbReference>
<comment type="caution">
    <text evidence="6">The sequence shown here is derived from an EMBL/GenBank/DDBJ whole genome shotgun (WGS) entry which is preliminary data.</text>
</comment>
<keyword evidence="9" id="KW-1185">Reference proteome</keyword>
<dbReference type="Proteomes" id="UP000677228">
    <property type="component" value="Unassembled WGS sequence"/>
</dbReference>
<dbReference type="InterPro" id="IPR000418">
    <property type="entry name" value="Ets_dom"/>
</dbReference>
<dbReference type="GO" id="GO:0030154">
    <property type="term" value="P:cell differentiation"/>
    <property type="evidence" value="ECO:0007669"/>
    <property type="project" value="TreeGrafter"/>
</dbReference>
<dbReference type="OrthoDB" id="5975550at2759"/>
<gene>
    <name evidence="6" type="ORF">GPM918_LOCUS16480</name>
    <name evidence="5" type="ORF">OVA965_LOCUS4726</name>
    <name evidence="8" type="ORF">SRO942_LOCUS16480</name>
    <name evidence="7" type="ORF">TMI583_LOCUS4724</name>
</gene>
<evidence type="ECO:0000313" key="6">
    <source>
        <dbReference type="EMBL" id="CAF1054904.1"/>
    </source>
</evidence>
<reference evidence="6" key="1">
    <citation type="submission" date="2021-02" db="EMBL/GenBank/DDBJ databases">
        <authorList>
            <person name="Nowell W R."/>
        </authorList>
    </citation>
    <scope>NUCLEOTIDE SEQUENCE</scope>
</reference>
<dbReference type="SUPFAM" id="SSF46785">
    <property type="entry name" value="Winged helix' DNA-binding domain"/>
    <property type="match status" value="1"/>
</dbReference>
<dbReference type="GO" id="GO:0005634">
    <property type="term" value="C:nucleus"/>
    <property type="evidence" value="ECO:0007669"/>
    <property type="project" value="UniProtKB-SubCell"/>
</dbReference>
<proteinExistence type="inferred from homology"/>
<dbReference type="Pfam" id="PF00178">
    <property type="entry name" value="Ets"/>
    <property type="match status" value="1"/>
</dbReference>
<dbReference type="EMBL" id="CAJOBC010004337">
    <property type="protein sequence ID" value="CAF3824083.1"/>
    <property type="molecule type" value="Genomic_DNA"/>
</dbReference>
<evidence type="ECO:0000256" key="2">
    <source>
        <dbReference type="ARBA" id="ARBA00023125"/>
    </source>
</evidence>
<dbReference type="EMBL" id="CAJNOK010001270">
    <property type="protein sequence ID" value="CAF0802628.1"/>
    <property type="molecule type" value="Genomic_DNA"/>
</dbReference>
<keyword evidence="3" id="KW-0539">Nucleus</keyword>
<comment type="similarity">
    <text evidence="1 3">Belongs to the ETS family.</text>
</comment>
<dbReference type="EMBL" id="CAJNOQ010004337">
    <property type="protein sequence ID" value="CAF1054904.1"/>
    <property type="molecule type" value="Genomic_DNA"/>
</dbReference>
<dbReference type="PRINTS" id="PR00454">
    <property type="entry name" value="ETSDOMAIN"/>
</dbReference>
<dbReference type="PANTHER" id="PTHR11849">
    <property type="entry name" value="ETS"/>
    <property type="match status" value="1"/>
</dbReference>
<evidence type="ECO:0000256" key="1">
    <source>
        <dbReference type="ARBA" id="ARBA00005562"/>
    </source>
</evidence>
<dbReference type="InterPro" id="IPR036388">
    <property type="entry name" value="WH-like_DNA-bd_sf"/>
</dbReference>
<dbReference type="SMART" id="SM00413">
    <property type="entry name" value="ETS"/>
    <property type="match status" value="1"/>
</dbReference>
<keyword evidence="2 3" id="KW-0238">DNA-binding</keyword>
<dbReference type="Gene3D" id="1.10.10.10">
    <property type="entry name" value="Winged helix-like DNA-binding domain superfamily/Winged helix DNA-binding domain"/>
    <property type="match status" value="1"/>
</dbReference>
<evidence type="ECO:0000313" key="9">
    <source>
        <dbReference type="Proteomes" id="UP000663829"/>
    </source>
</evidence>